<keyword evidence="4" id="KW-1185">Reference proteome</keyword>
<evidence type="ECO:0000313" key="3">
    <source>
        <dbReference type="EMBL" id="MBP2167723.1"/>
    </source>
</evidence>
<dbReference type="RefSeq" id="WP_017803348.1">
    <property type="nucleotide sequence ID" value="NZ_JAGGMQ010000001.1"/>
</dbReference>
<feature type="region of interest" description="Disordered" evidence="1">
    <location>
        <begin position="162"/>
        <end position="187"/>
    </location>
</feature>
<protein>
    <recommendedName>
        <fullName evidence="2">Dit-like phage tail protein N-terminal domain-containing protein</fullName>
    </recommendedName>
</protein>
<dbReference type="InterPro" id="IPR048494">
    <property type="entry name" value="Dit-like_N"/>
</dbReference>
<evidence type="ECO:0000259" key="2">
    <source>
        <dbReference type="Pfam" id="PF21821"/>
    </source>
</evidence>
<gene>
    <name evidence="3" type="ORF">J2125_000915</name>
</gene>
<proteinExistence type="predicted"/>
<organism evidence="3 4">
    <name type="scientific">Winslowiella toletana</name>
    <dbReference type="NCBI Taxonomy" id="92490"/>
    <lineage>
        <taxon>Bacteria</taxon>
        <taxon>Pseudomonadati</taxon>
        <taxon>Pseudomonadota</taxon>
        <taxon>Gammaproteobacteria</taxon>
        <taxon>Enterobacterales</taxon>
        <taxon>Erwiniaceae</taxon>
        <taxon>Winslowiella</taxon>
    </lineage>
</organism>
<evidence type="ECO:0000256" key="1">
    <source>
        <dbReference type="SAM" id="MobiDB-lite"/>
    </source>
</evidence>
<dbReference type="Pfam" id="PF21821">
    <property type="entry name" value="Dit_like"/>
    <property type="match status" value="1"/>
</dbReference>
<accession>A0ABS4P4Z7</accession>
<name>A0ABS4P4Z7_9GAMM</name>
<reference evidence="4" key="1">
    <citation type="submission" date="2023-07" db="EMBL/GenBank/DDBJ databases">
        <title>Genome mining of underrepresented organisms for secondary metabolites.</title>
        <authorList>
            <person name="D'Agostino P.M."/>
        </authorList>
    </citation>
    <scope>NUCLEOTIDE SEQUENCE [LARGE SCALE GENOMIC DNA]</scope>
    <source>
        <strain evidence="4">WS4403</strain>
    </source>
</reference>
<comment type="caution">
    <text evidence="3">The sequence shown here is derived from an EMBL/GenBank/DDBJ whole genome shotgun (WGS) entry which is preliminary data.</text>
</comment>
<dbReference type="Proteomes" id="UP001195624">
    <property type="component" value="Unassembled WGS sequence"/>
</dbReference>
<sequence>MEILSTLFSQQNRKIGLLIPDVVISEKHTDTLEITEHPVETGAPVADHAYMKPAELVMSVGFSAGGSLLDFYDTTSSGYHLGLSPAETYQQLRDLQRSCQPFEVVTGKRIYRNMLIRVIDVTTDKDSENVLKASLTLREVIISAVRKKYVAEKADMQNGVSTASVQNSGAKSVRPAGNQVANRITGG</sequence>
<evidence type="ECO:0000313" key="4">
    <source>
        <dbReference type="Proteomes" id="UP001195624"/>
    </source>
</evidence>
<feature type="domain" description="Dit-like phage tail protein N-terminal" evidence="2">
    <location>
        <begin position="20"/>
        <end position="146"/>
    </location>
</feature>
<dbReference type="EMBL" id="JAGGMQ010000001">
    <property type="protein sequence ID" value="MBP2167723.1"/>
    <property type="molecule type" value="Genomic_DNA"/>
</dbReference>